<dbReference type="SUPFAM" id="SSF56925">
    <property type="entry name" value="OMPA-like"/>
    <property type="match status" value="1"/>
</dbReference>
<organism evidence="1 2">
    <name type="scientific">Vibrio gelatinilyticus</name>
    <dbReference type="NCBI Taxonomy" id="2893468"/>
    <lineage>
        <taxon>Bacteria</taxon>
        <taxon>Pseudomonadati</taxon>
        <taxon>Pseudomonadota</taxon>
        <taxon>Gammaproteobacteria</taxon>
        <taxon>Vibrionales</taxon>
        <taxon>Vibrionaceae</taxon>
        <taxon>Vibrio</taxon>
    </lineage>
</organism>
<protein>
    <recommendedName>
        <fullName evidence="3">Outer membrane protein beta-barrel domain-containing protein</fullName>
    </recommendedName>
</protein>
<proteinExistence type="predicted"/>
<accession>A0A9X2AZ50</accession>
<sequence length="275" mass="31109">MEFNHLRLAVVLASTMSFYSHAGEFRIEVGAFFSQADTSFGVTNPNTGNDYDLDFESDLNMSERETLPYVLVGYDFNESHRVFLDWRSLHRSATNEYVSKPFTIPGSDYEAQVGARIESTLNIDITRLGYAYKFYDGEDWDWESLIGLHIMNLQTGFGGDLGYREDDSVNIVPINTKENSSITAPLPNIGLLGNYRVTDNWYVLGHAQLFGFSVEQVSGLLLDLSIGVEYEFNHQFGLAASYSYYEVNLDYGSDIADIDTKFKFFGPVVTLSYDF</sequence>
<dbReference type="Proteomes" id="UP001139488">
    <property type="component" value="Unassembled WGS sequence"/>
</dbReference>
<name>A0A9X2AZ50_9VIBR</name>
<comment type="caution">
    <text evidence="1">The sequence shown here is derived from an EMBL/GenBank/DDBJ whole genome shotgun (WGS) entry which is preliminary data.</text>
</comment>
<dbReference type="InterPro" id="IPR011250">
    <property type="entry name" value="OMP/PagP_B-barrel"/>
</dbReference>
<dbReference type="RefSeq" id="WP_244357318.1">
    <property type="nucleotide sequence ID" value="NZ_JAJNNZ010000007.1"/>
</dbReference>
<evidence type="ECO:0008006" key="3">
    <source>
        <dbReference type="Google" id="ProtNLM"/>
    </source>
</evidence>
<gene>
    <name evidence="1" type="ORF">LNL84_11130</name>
</gene>
<evidence type="ECO:0000313" key="2">
    <source>
        <dbReference type="Proteomes" id="UP001139488"/>
    </source>
</evidence>
<dbReference type="AlphaFoldDB" id="A0A9X2AZ50"/>
<reference evidence="1" key="1">
    <citation type="submission" date="2021-11" db="EMBL/GenBank/DDBJ databases">
        <title>Vibrio ZSDE26 sp. nov. and Vibrio ZSDZ34 sp. nov., isolated from coastal seawater in Qingdao.</title>
        <authorList>
            <person name="Zhang P."/>
        </authorList>
    </citation>
    <scope>NUCLEOTIDE SEQUENCE</scope>
    <source>
        <strain evidence="1">ZSDZ34</strain>
    </source>
</reference>
<keyword evidence="2" id="KW-1185">Reference proteome</keyword>
<dbReference type="EMBL" id="JAJNNZ010000007">
    <property type="protein sequence ID" value="MCJ2377382.1"/>
    <property type="molecule type" value="Genomic_DNA"/>
</dbReference>
<evidence type="ECO:0000313" key="1">
    <source>
        <dbReference type="EMBL" id="MCJ2377382.1"/>
    </source>
</evidence>